<accession>A0A009PD48</accession>
<keyword evidence="3" id="KW-0186">Copper</keyword>
<dbReference type="Pfam" id="PF07731">
    <property type="entry name" value="Cu-oxidase_2"/>
    <property type="match status" value="1"/>
</dbReference>
<evidence type="ECO:0000259" key="5">
    <source>
        <dbReference type="Pfam" id="PF00394"/>
    </source>
</evidence>
<dbReference type="PANTHER" id="PTHR11709:SF394">
    <property type="entry name" value="FI03373P-RELATED"/>
    <property type="match status" value="1"/>
</dbReference>
<protein>
    <submittedName>
        <fullName evidence="8">Copper-resistance, CopA family protein</fullName>
    </submittedName>
</protein>
<organism evidence="8 9">
    <name type="scientific">Acinetobacter baumannii 625974</name>
    <dbReference type="NCBI Taxonomy" id="1310607"/>
    <lineage>
        <taxon>Bacteria</taxon>
        <taxon>Pseudomonadati</taxon>
        <taxon>Pseudomonadota</taxon>
        <taxon>Gammaproteobacteria</taxon>
        <taxon>Moraxellales</taxon>
        <taxon>Moraxellaceae</taxon>
        <taxon>Acinetobacter</taxon>
        <taxon>Acinetobacter calcoaceticus/baumannii complex</taxon>
    </lineage>
</organism>
<feature type="domain" description="Plastocyanin-like" evidence="7">
    <location>
        <begin position="32"/>
        <end position="146"/>
    </location>
</feature>
<evidence type="ECO:0000256" key="1">
    <source>
        <dbReference type="ARBA" id="ARBA00022723"/>
    </source>
</evidence>
<dbReference type="InterPro" id="IPR008972">
    <property type="entry name" value="Cupredoxin"/>
</dbReference>
<feature type="domain" description="Plastocyanin-like" evidence="5">
    <location>
        <begin position="227"/>
        <end position="318"/>
    </location>
</feature>
<evidence type="ECO:0000259" key="6">
    <source>
        <dbReference type="Pfam" id="PF07731"/>
    </source>
</evidence>
<evidence type="ECO:0000256" key="2">
    <source>
        <dbReference type="ARBA" id="ARBA00023002"/>
    </source>
</evidence>
<dbReference type="Pfam" id="PF07732">
    <property type="entry name" value="Cu-oxidase_3"/>
    <property type="match status" value="1"/>
</dbReference>
<dbReference type="SUPFAM" id="SSF49503">
    <property type="entry name" value="Cupredoxins"/>
    <property type="match status" value="3"/>
</dbReference>
<dbReference type="GO" id="GO:0016491">
    <property type="term" value="F:oxidoreductase activity"/>
    <property type="evidence" value="ECO:0007669"/>
    <property type="project" value="UniProtKB-KW"/>
</dbReference>
<keyword evidence="1" id="KW-0479">Metal-binding</keyword>
<dbReference type="InterPro" id="IPR045087">
    <property type="entry name" value="Cu-oxidase_fam"/>
</dbReference>
<dbReference type="GeneID" id="66213400"/>
<name>A0A009PD48_ACIBA</name>
<keyword evidence="2" id="KW-0560">Oxidoreductase</keyword>
<dbReference type="InterPro" id="IPR034279">
    <property type="entry name" value="CuRO_3_CopA"/>
</dbReference>
<dbReference type="RefSeq" id="WP_000038716.1">
    <property type="nucleotide sequence ID" value="NZ_JEXD01000020.1"/>
</dbReference>
<dbReference type="Pfam" id="PF00394">
    <property type="entry name" value="Cu-oxidase"/>
    <property type="match status" value="1"/>
</dbReference>
<dbReference type="InterPro" id="IPR006376">
    <property type="entry name" value="Cu-R_CopA"/>
</dbReference>
<dbReference type="GO" id="GO:0042597">
    <property type="term" value="C:periplasmic space"/>
    <property type="evidence" value="ECO:0007669"/>
    <property type="project" value="InterPro"/>
</dbReference>
<dbReference type="CDD" id="cd13874">
    <property type="entry name" value="CuRO_2_CopA"/>
    <property type="match status" value="1"/>
</dbReference>
<evidence type="ECO:0000313" key="8">
    <source>
        <dbReference type="EMBL" id="EXC06757.1"/>
    </source>
</evidence>
<dbReference type="InterPro" id="IPR001117">
    <property type="entry name" value="Cu-oxidase_2nd"/>
</dbReference>
<dbReference type="InterPro" id="IPR002355">
    <property type="entry name" value="Cu_oxidase_Cu_BS"/>
</dbReference>
<dbReference type="InterPro" id="IPR033138">
    <property type="entry name" value="Cu_oxidase_CS"/>
</dbReference>
<dbReference type="PANTHER" id="PTHR11709">
    <property type="entry name" value="MULTI-COPPER OXIDASE"/>
    <property type="match status" value="1"/>
</dbReference>
<dbReference type="PROSITE" id="PS00080">
    <property type="entry name" value="MULTICOPPER_OXIDASE2"/>
    <property type="match status" value="1"/>
</dbReference>
<dbReference type="AlphaFoldDB" id="A0A009PD48"/>
<dbReference type="InterPro" id="IPR011706">
    <property type="entry name" value="Cu-oxidase_C"/>
</dbReference>
<dbReference type="InterPro" id="IPR034282">
    <property type="entry name" value="CuRO_2_CopA"/>
</dbReference>
<comment type="caution">
    <text evidence="8">The sequence shown here is derived from an EMBL/GenBank/DDBJ whole genome shotgun (WGS) entry which is preliminary data.</text>
</comment>
<evidence type="ECO:0000313" key="9">
    <source>
        <dbReference type="Proteomes" id="UP000021108"/>
    </source>
</evidence>
<dbReference type="PATRIC" id="fig|1310607.3.peg.2340"/>
<dbReference type="Gene3D" id="2.60.40.420">
    <property type="entry name" value="Cupredoxins - blue copper proteins"/>
    <property type="match status" value="3"/>
</dbReference>
<evidence type="ECO:0000256" key="4">
    <source>
        <dbReference type="SAM" id="MobiDB-lite"/>
    </source>
</evidence>
<sequence length="627" mass="70682">MSKKLSHVFLIGIGLFSSTWVMAAVKEYDLTIAEQTVNITGKPLKRITVNGKFVAPLLEFEEGDDAVIRVHNKLKNQDSSIHWHGLILPGIMDGVPGFNQFDGIAPNKTYEYKFKVRQNGTYWYHSHSKGQEQDGLYGPLVIYPKNKVPLSVGEKADRDYVVLLSDFHNSTSGQIMSNLKKEADYYQNRRETVFDVFKQIKKDGLKATWQDRSMWNQMRMLKTDMSDVTKYTFLMNGKTPEQNWTGNFKEGERIRLRFINASAMSFFDVRIPNLKMTVVSADGQPVKPVPVDEFRIGTAETYDVIVEPKQANYQIEAESIDRSGFSIGTLHNESTLPVKNILMPKPRPRSLLTMEDMGMGHDMSSMQGMNHDMSSMGSNSKDQSMSGMSHDMSSMQDMNHDMSSMGGNSKDQSMSGMNHDMSSMQGMTHNMEMNTAMTSPTQAKNGENVYGWANASTPAGLKALQYSDLQSLTPQKDTRAPEREIEIRLGGNMERYIWTINGKKFNETEPFKVKYGERIRLKFVNDSMMAHPMHLHGMFMQLENGQDASNMPNKHTVIVPPGKTVTTLLTADELGEWAIHCHLLYHMSAGMMNKLIVANVDSNSSDSKDVVAQPINNDKGVNQHAHH</sequence>
<dbReference type="EMBL" id="JEXD01000020">
    <property type="protein sequence ID" value="EXC06757.1"/>
    <property type="molecule type" value="Genomic_DNA"/>
</dbReference>
<dbReference type="InterPro" id="IPR011707">
    <property type="entry name" value="Cu-oxidase-like_N"/>
</dbReference>
<dbReference type="Proteomes" id="UP000021108">
    <property type="component" value="Unassembled WGS sequence"/>
</dbReference>
<feature type="region of interest" description="Disordered" evidence="4">
    <location>
        <begin position="606"/>
        <end position="627"/>
    </location>
</feature>
<dbReference type="PROSITE" id="PS00079">
    <property type="entry name" value="MULTICOPPER_OXIDASE1"/>
    <property type="match status" value="1"/>
</dbReference>
<feature type="domain" description="Plastocyanin-like" evidence="6">
    <location>
        <begin position="481"/>
        <end position="599"/>
    </location>
</feature>
<dbReference type="NCBIfam" id="TIGR01480">
    <property type="entry name" value="copper_res_A"/>
    <property type="match status" value="1"/>
</dbReference>
<dbReference type="CDD" id="cd13896">
    <property type="entry name" value="CuRO_3_CopA"/>
    <property type="match status" value="1"/>
</dbReference>
<proteinExistence type="predicted"/>
<reference evidence="8 9" key="1">
    <citation type="submission" date="2014-02" db="EMBL/GenBank/DDBJ databases">
        <title>Comparative genomics and transcriptomics to identify genetic mechanisms underlying the emergence of carbapenem resistant Acinetobacter baumannii (CRAb).</title>
        <authorList>
            <person name="Harris A.D."/>
            <person name="Johnson K.J."/>
            <person name="George J."/>
            <person name="Shefchek K."/>
            <person name="Daugherty S.C."/>
            <person name="Parankush S."/>
            <person name="Sadzewicz L."/>
            <person name="Tallon L."/>
            <person name="Sengamalay N."/>
            <person name="Hazen T.H."/>
            <person name="Rasko D.A."/>
        </authorList>
    </citation>
    <scope>NUCLEOTIDE SEQUENCE [LARGE SCALE GENOMIC DNA]</scope>
    <source>
        <strain evidence="8 9">625974</strain>
    </source>
</reference>
<gene>
    <name evidence="8" type="ORF">J506_2411</name>
</gene>
<dbReference type="GO" id="GO:0005507">
    <property type="term" value="F:copper ion binding"/>
    <property type="evidence" value="ECO:0007669"/>
    <property type="project" value="InterPro"/>
</dbReference>
<evidence type="ECO:0000259" key="7">
    <source>
        <dbReference type="Pfam" id="PF07732"/>
    </source>
</evidence>
<evidence type="ECO:0000256" key="3">
    <source>
        <dbReference type="ARBA" id="ARBA00023008"/>
    </source>
</evidence>